<proteinExistence type="predicted"/>
<evidence type="ECO:0000313" key="2">
    <source>
        <dbReference type="EMBL" id="AQW68251.1"/>
    </source>
</evidence>
<evidence type="ECO:0000256" key="1">
    <source>
        <dbReference type="SAM" id="Coils"/>
    </source>
</evidence>
<gene>
    <name evidence="2" type="ORF">B2J77_08510</name>
</gene>
<name>A0ABN4XV71_9PSED</name>
<evidence type="ECO:0000313" key="3">
    <source>
        <dbReference type="Proteomes" id="UP000191010"/>
    </source>
</evidence>
<dbReference type="Proteomes" id="UP000191010">
    <property type="component" value="Chromosome"/>
</dbReference>
<feature type="coiled-coil region" evidence="1">
    <location>
        <begin position="1"/>
        <end position="28"/>
    </location>
</feature>
<dbReference type="EMBL" id="CP019952">
    <property type="protein sequence ID" value="AQW68251.1"/>
    <property type="molecule type" value="Genomic_DNA"/>
</dbReference>
<protein>
    <submittedName>
        <fullName evidence="2">Uncharacterized protein</fullName>
    </submittedName>
</protein>
<keyword evidence="1" id="KW-0175">Coiled coil</keyword>
<accession>A0ABN4XV71</accession>
<organism evidence="2 3">
    <name type="scientific">Pseudomonas parafulva</name>
    <dbReference type="NCBI Taxonomy" id="157782"/>
    <lineage>
        <taxon>Bacteria</taxon>
        <taxon>Pseudomonadati</taxon>
        <taxon>Pseudomonadota</taxon>
        <taxon>Gammaproteobacteria</taxon>
        <taxon>Pseudomonadales</taxon>
        <taxon>Pseudomonadaceae</taxon>
        <taxon>Pseudomonas</taxon>
    </lineage>
</organism>
<reference evidence="2 3" key="1">
    <citation type="submission" date="2017-02" db="EMBL/GenBank/DDBJ databases">
        <authorList>
            <person name="Guo L."/>
        </authorList>
    </citation>
    <scope>NUCLEOTIDE SEQUENCE [LARGE SCALE GENOMIC DNA]</scope>
    <source>
        <strain evidence="2 3">PRS09-11288</strain>
    </source>
</reference>
<keyword evidence="3" id="KW-1185">Reference proteome</keyword>
<sequence length="61" mass="6813">MDDYNESALRLQKTLLNLRRERDKLSSEGKHEEASALAGSIARIETTLAQLPGAFKPETLQ</sequence>
<dbReference type="RefSeq" id="WP_078478375.1">
    <property type="nucleotide sequence ID" value="NZ_CP019952.1"/>
</dbReference>